<dbReference type="RefSeq" id="WP_188985083.1">
    <property type="nucleotide sequence ID" value="NZ_BMPO01000009.1"/>
</dbReference>
<sequence length="182" mass="21049">MALWLVIDLESTTEEGGWPVEDMEIIEIGVSLVTRDGAELDRFQRFVRPRQRPLLTLFCRELTHIEQADIDGAAHLDVVWQELERWIEPYHGRLQAWVSWGDYDRQQLVNDWRRLGIDSTLSQLPHINLKQRFAKIRQLEKPVGLNRALELAGTSFFGEQHRALTDARNTAKLLPSVLPSLS</sequence>
<keyword evidence="1" id="KW-0540">Nuclease</keyword>
<dbReference type="CDD" id="cd06133">
    <property type="entry name" value="ERI-1_3'hExo_like"/>
    <property type="match status" value="1"/>
</dbReference>
<name>A0A917Q1U2_9PSED</name>
<dbReference type="SUPFAM" id="SSF53098">
    <property type="entry name" value="Ribonuclease H-like"/>
    <property type="match status" value="1"/>
</dbReference>
<evidence type="ECO:0000256" key="1">
    <source>
        <dbReference type="ARBA" id="ARBA00022722"/>
    </source>
</evidence>
<proteinExistence type="predicted"/>
<dbReference type="EMBL" id="BMPO01000009">
    <property type="protein sequence ID" value="GGK06239.1"/>
    <property type="molecule type" value="Genomic_DNA"/>
</dbReference>
<dbReference type="PANTHER" id="PTHR23044:SF61">
    <property type="entry name" value="3'-5' EXORIBONUCLEASE 1-RELATED"/>
    <property type="match status" value="1"/>
</dbReference>
<keyword evidence="3 5" id="KW-0269">Exonuclease</keyword>
<dbReference type="Gene3D" id="3.30.420.10">
    <property type="entry name" value="Ribonuclease H-like superfamily/Ribonuclease H"/>
    <property type="match status" value="1"/>
</dbReference>
<dbReference type="InterPro" id="IPR012337">
    <property type="entry name" value="RNaseH-like_sf"/>
</dbReference>
<dbReference type="InterPro" id="IPR013520">
    <property type="entry name" value="Ribonucl_H"/>
</dbReference>
<dbReference type="Proteomes" id="UP000635983">
    <property type="component" value="Unassembled WGS sequence"/>
</dbReference>
<dbReference type="AlphaFoldDB" id="A0A917Q1U2"/>
<evidence type="ECO:0000313" key="5">
    <source>
        <dbReference type="EMBL" id="GGK06239.1"/>
    </source>
</evidence>
<dbReference type="GO" id="GO:0003676">
    <property type="term" value="F:nucleic acid binding"/>
    <property type="evidence" value="ECO:0007669"/>
    <property type="project" value="InterPro"/>
</dbReference>
<dbReference type="GO" id="GO:0000175">
    <property type="term" value="F:3'-5'-RNA exonuclease activity"/>
    <property type="evidence" value="ECO:0007669"/>
    <property type="project" value="InterPro"/>
</dbReference>
<evidence type="ECO:0000256" key="2">
    <source>
        <dbReference type="ARBA" id="ARBA00022801"/>
    </source>
</evidence>
<organism evidence="5 6">
    <name type="scientific">Pseudomonas matsuisoli</name>
    <dbReference type="NCBI Taxonomy" id="1515666"/>
    <lineage>
        <taxon>Bacteria</taxon>
        <taxon>Pseudomonadati</taxon>
        <taxon>Pseudomonadota</taxon>
        <taxon>Gammaproteobacteria</taxon>
        <taxon>Pseudomonadales</taxon>
        <taxon>Pseudomonadaceae</taxon>
        <taxon>Pseudomonas</taxon>
    </lineage>
</organism>
<keyword evidence="2" id="KW-0378">Hydrolase</keyword>
<reference evidence="5" key="1">
    <citation type="journal article" date="2014" name="Int. J. Syst. Evol. Microbiol.">
        <title>Complete genome sequence of Corynebacterium casei LMG S-19264T (=DSM 44701T), isolated from a smear-ripened cheese.</title>
        <authorList>
            <consortium name="US DOE Joint Genome Institute (JGI-PGF)"/>
            <person name="Walter F."/>
            <person name="Albersmeier A."/>
            <person name="Kalinowski J."/>
            <person name="Ruckert C."/>
        </authorList>
    </citation>
    <scope>NUCLEOTIDE SEQUENCE</scope>
    <source>
        <strain evidence="5">JCM 30078</strain>
    </source>
</reference>
<evidence type="ECO:0000313" key="6">
    <source>
        <dbReference type="Proteomes" id="UP000635983"/>
    </source>
</evidence>
<dbReference type="PANTHER" id="PTHR23044">
    <property type="entry name" value="3'-5' EXONUCLEASE ERI1-RELATED"/>
    <property type="match status" value="1"/>
</dbReference>
<dbReference type="InterPro" id="IPR036397">
    <property type="entry name" value="RNaseH_sf"/>
</dbReference>
<accession>A0A917Q1U2</accession>
<comment type="caution">
    <text evidence="5">The sequence shown here is derived from an EMBL/GenBank/DDBJ whole genome shotgun (WGS) entry which is preliminary data.</text>
</comment>
<dbReference type="InterPro" id="IPR047201">
    <property type="entry name" value="ERI-1_3'hExo-like"/>
</dbReference>
<reference evidence="5" key="2">
    <citation type="submission" date="2020-09" db="EMBL/GenBank/DDBJ databases">
        <authorList>
            <person name="Sun Q."/>
            <person name="Ohkuma M."/>
        </authorList>
    </citation>
    <scope>NUCLEOTIDE SEQUENCE</scope>
    <source>
        <strain evidence="5">JCM 30078</strain>
    </source>
</reference>
<dbReference type="SMART" id="SM00479">
    <property type="entry name" value="EXOIII"/>
    <property type="match status" value="1"/>
</dbReference>
<dbReference type="Pfam" id="PF00929">
    <property type="entry name" value="RNase_T"/>
    <property type="match status" value="1"/>
</dbReference>
<dbReference type="GO" id="GO:0006259">
    <property type="term" value="P:DNA metabolic process"/>
    <property type="evidence" value="ECO:0007669"/>
    <property type="project" value="UniProtKB-ARBA"/>
</dbReference>
<evidence type="ECO:0000256" key="3">
    <source>
        <dbReference type="ARBA" id="ARBA00022839"/>
    </source>
</evidence>
<keyword evidence="6" id="KW-1185">Reference proteome</keyword>
<gene>
    <name evidence="5" type="ORF">GCM10009304_35400</name>
</gene>
<protein>
    <submittedName>
        <fullName evidence="5">Exonuclease</fullName>
    </submittedName>
</protein>
<feature type="domain" description="Exonuclease" evidence="4">
    <location>
        <begin position="3"/>
        <end position="182"/>
    </location>
</feature>
<evidence type="ECO:0000259" key="4">
    <source>
        <dbReference type="SMART" id="SM00479"/>
    </source>
</evidence>
<dbReference type="InterPro" id="IPR051274">
    <property type="entry name" value="3-5_Exoribonuclease"/>
</dbReference>